<comment type="caution">
    <text evidence="9">The sequence shown here is derived from an EMBL/GenBank/DDBJ whole genome shotgun (WGS) entry which is preliminary data.</text>
</comment>
<dbReference type="CDD" id="cd04465">
    <property type="entry name" value="S1_RPS1_repeat_ec2_hs2"/>
    <property type="match status" value="1"/>
</dbReference>
<dbReference type="EMBL" id="QFYP01000001">
    <property type="protein sequence ID" value="RAK59670.1"/>
    <property type="molecule type" value="Genomic_DNA"/>
</dbReference>
<dbReference type="NCBIfam" id="NF004955">
    <property type="entry name" value="PRK06299.1-5"/>
    <property type="match status" value="1"/>
</dbReference>
<reference evidence="10" key="1">
    <citation type="submission" date="2018-05" db="EMBL/GenBank/DDBJ databases">
        <authorList>
            <person name="Li X."/>
        </authorList>
    </citation>
    <scope>NUCLEOTIDE SEQUENCE [LARGE SCALE GENOMIC DNA]</scope>
    <source>
        <strain evidence="10">HKS-05</strain>
    </source>
</reference>
<dbReference type="FunFam" id="2.40.50.140:FF:000011">
    <property type="entry name" value="30S ribosomal protein S1"/>
    <property type="match status" value="1"/>
</dbReference>
<dbReference type="Gene3D" id="2.40.50.140">
    <property type="entry name" value="Nucleic acid-binding proteins"/>
    <property type="match status" value="5"/>
</dbReference>
<accession>A0A328AX55</accession>
<feature type="domain" description="S1 motif" evidence="8">
    <location>
        <begin position="30"/>
        <end position="97"/>
    </location>
</feature>
<dbReference type="InterPro" id="IPR012340">
    <property type="entry name" value="NA-bd_OB-fold"/>
</dbReference>
<dbReference type="CDD" id="cd05687">
    <property type="entry name" value="S1_RPS1_repeat_ec1_hs1"/>
    <property type="match status" value="1"/>
</dbReference>
<dbReference type="GO" id="GO:0022627">
    <property type="term" value="C:cytosolic small ribosomal subunit"/>
    <property type="evidence" value="ECO:0007669"/>
    <property type="project" value="TreeGrafter"/>
</dbReference>
<dbReference type="InterPro" id="IPR035104">
    <property type="entry name" value="Ribosomal_protein_S1-like"/>
</dbReference>
<name>A0A328AX55_9CAUL</name>
<comment type="function">
    <text evidence="6 7">Binds mRNA; thus facilitating recognition of the initiation point. It is needed to translate mRNA with a short Shine-Dalgarno (SD) purine-rich sequence.</text>
</comment>
<dbReference type="SMART" id="SM00316">
    <property type="entry name" value="S1"/>
    <property type="match status" value="6"/>
</dbReference>
<dbReference type="InterPro" id="IPR000110">
    <property type="entry name" value="Ribosomal_bS1"/>
</dbReference>
<evidence type="ECO:0000256" key="6">
    <source>
        <dbReference type="ARBA" id="ARBA00025604"/>
    </source>
</evidence>
<dbReference type="AlphaFoldDB" id="A0A328AX55"/>
<dbReference type="OrthoDB" id="9804077at2"/>
<dbReference type="NCBIfam" id="NF004952">
    <property type="entry name" value="PRK06299.1-2"/>
    <property type="match status" value="1"/>
</dbReference>
<dbReference type="InterPro" id="IPR003029">
    <property type="entry name" value="S1_domain"/>
</dbReference>
<dbReference type="GO" id="GO:0003735">
    <property type="term" value="F:structural constituent of ribosome"/>
    <property type="evidence" value="ECO:0007669"/>
    <property type="project" value="InterPro"/>
</dbReference>
<organism evidence="9 10">
    <name type="scientific">Phenylobacterium hankyongense</name>
    <dbReference type="NCBI Taxonomy" id="1813876"/>
    <lineage>
        <taxon>Bacteria</taxon>
        <taxon>Pseudomonadati</taxon>
        <taxon>Pseudomonadota</taxon>
        <taxon>Alphaproteobacteria</taxon>
        <taxon>Caulobacterales</taxon>
        <taxon>Caulobacteraceae</taxon>
        <taxon>Phenylobacterium</taxon>
    </lineage>
</organism>
<evidence type="ECO:0000256" key="2">
    <source>
        <dbReference type="ARBA" id="ARBA00022737"/>
    </source>
</evidence>
<keyword evidence="5 7" id="KW-0687">Ribonucleoprotein</keyword>
<evidence type="ECO:0000313" key="9">
    <source>
        <dbReference type="EMBL" id="RAK59670.1"/>
    </source>
</evidence>
<sequence>MADDMSLNPTRDDFSALLDESLGGRDFMEGQVVHGKVVAIEKDIAIIDVGLKTEGRVPLKEFGGEDGKPANLKVGDTVEVFLERVENAMGEAVLSRDKARREEAWTRLEAVYERNEPVMGSIVGRVKGGFTVDLGGASAFLPGSQVDIRPVRDVGPLMGREQPFAILKMDRPRGNIVVSRRAILEEARAEQRTELVSQLQEGEVREGVVKNITDYGAFVDLGGIDGLLHVTDMSWKRVNHPSQVLAVGDTVKVQIVKINPDTQRISLGMKQLQSDPWDGVEAKYPVGAKFTGRITNITDYGAFVELEAGVEGLVHVSEMSWTKKNVHPGKIVSTSQEVEVVVLDVDPSKRRVSLGLKQAMANPWDAFVATHPVGSTVEGEVKNATEFGLFIGLDNDIDGMVHLSDLDWAAPGEEAIARYNKGDMVKARVLDVDVEKERISLGIKQLAGDPMQGDSFRKGQTVTVVVTEVTSGGIEVRFGEDDAPMSAFIRKSDLSRDRADQRPERFAVGDRVDAQITNVDKAARRVSLSIKSLEMVEEKQAIEKFGSSDSGASLGDILGAALREKAQKE</sequence>
<keyword evidence="2" id="KW-0677">Repeat</keyword>
<dbReference type="SUPFAM" id="SSF50249">
    <property type="entry name" value="Nucleic acid-binding proteins"/>
    <property type="match status" value="6"/>
</dbReference>
<feature type="domain" description="S1 motif" evidence="8">
    <location>
        <begin position="374"/>
        <end position="444"/>
    </location>
</feature>
<keyword evidence="10" id="KW-1185">Reference proteome</keyword>
<dbReference type="PANTHER" id="PTHR10724">
    <property type="entry name" value="30S RIBOSOMAL PROTEIN S1"/>
    <property type="match status" value="1"/>
</dbReference>
<feature type="domain" description="S1 motif" evidence="8">
    <location>
        <begin position="459"/>
        <end position="531"/>
    </location>
</feature>
<evidence type="ECO:0000313" key="10">
    <source>
        <dbReference type="Proteomes" id="UP000249842"/>
    </source>
</evidence>
<comment type="similarity">
    <text evidence="1 7">Belongs to the bacterial ribosomal protein bS1 family.</text>
</comment>
<dbReference type="PRINTS" id="PR00681">
    <property type="entry name" value="RIBOSOMALS1"/>
</dbReference>
<dbReference type="CDD" id="cd05688">
    <property type="entry name" value="S1_RPS1_repeat_ec3"/>
    <property type="match status" value="1"/>
</dbReference>
<evidence type="ECO:0000256" key="5">
    <source>
        <dbReference type="ARBA" id="ARBA00023274"/>
    </source>
</evidence>
<evidence type="ECO:0000256" key="7">
    <source>
        <dbReference type="PIRNR" id="PIRNR002111"/>
    </source>
</evidence>
<feature type="domain" description="S1 motif" evidence="8">
    <location>
        <begin position="115"/>
        <end position="181"/>
    </location>
</feature>
<dbReference type="FunFam" id="2.40.50.140:FF:000018">
    <property type="entry name" value="30S ribosomal protein S1"/>
    <property type="match status" value="1"/>
</dbReference>
<dbReference type="InterPro" id="IPR050437">
    <property type="entry name" value="Ribos_protein_bS1-like"/>
</dbReference>
<dbReference type="PANTHER" id="PTHR10724:SF7">
    <property type="entry name" value="SMALL RIBOSOMAL SUBUNIT PROTEIN BS1C"/>
    <property type="match status" value="1"/>
</dbReference>
<protein>
    <recommendedName>
        <fullName evidence="7">30S ribosomal protein S1</fullName>
    </recommendedName>
</protein>
<dbReference type="PIRSF" id="PIRSF002111">
    <property type="entry name" value="RpsA"/>
    <property type="match status" value="1"/>
</dbReference>
<feature type="domain" description="S1 motif" evidence="8">
    <location>
        <begin position="287"/>
        <end position="357"/>
    </location>
</feature>
<evidence type="ECO:0000256" key="1">
    <source>
        <dbReference type="ARBA" id="ARBA00006767"/>
    </source>
</evidence>
<evidence type="ECO:0000259" key="8">
    <source>
        <dbReference type="PROSITE" id="PS50126"/>
    </source>
</evidence>
<dbReference type="RefSeq" id="WP_111456963.1">
    <property type="nucleotide sequence ID" value="NZ_QFYP01000001.1"/>
</dbReference>
<dbReference type="GO" id="GO:0006412">
    <property type="term" value="P:translation"/>
    <property type="evidence" value="ECO:0007669"/>
    <property type="project" value="InterPro"/>
</dbReference>
<dbReference type="NCBIfam" id="TIGR00717">
    <property type="entry name" value="rpsA"/>
    <property type="match status" value="1"/>
</dbReference>
<evidence type="ECO:0000256" key="3">
    <source>
        <dbReference type="ARBA" id="ARBA00022884"/>
    </source>
</evidence>
<keyword evidence="3 7" id="KW-0694">RNA-binding</keyword>
<dbReference type="Pfam" id="PF00575">
    <property type="entry name" value="S1"/>
    <property type="match status" value="6"/>
</dbReference>
<evidence type="ECO:0000256" key="4">
    <source>
        <dbReference type="ARBA" id="ARBA00022980"/>
    </source>
</evidence>
<dbReference type="Proteomes" id="UP000249842">
    <property type="component" value="Unassembled WGS sequence"/>
</dbReference>
<dbReference type="PROSITE" id="PS50126">
    <property type="entry name" value="S1"/>
    <property type="match status" value="6"/>
</dbReference>
<gene>
    <name evidence="9" type="ORF">DJ021_07575</name>
</gene>
<feature type="domain" description="S1 motif" evidence="8">
    <location>
        <begin position="202"/>
        <end position="270"/>
    </location>
</feature>
<keyword evidence="4 7" id="KW-0689">Ribosomal protein</keyword>
<proteinExistence type="inferred from homology"/>
<dbReference type="GO" id="GO:0003729">
    <property type="term" value="F:mRNA binding"/>
    <property type="evidence" value="ECO:0007669"/>
    <property type="project" value="TreeGrafter"/>
</dbReference>